<dbReference type="InterPro" id="IPR038090">
    <property type="entry name" value="Cdt1_C_WH_dom_sf"/>
</dbReference>
<dbReference type="OrthoDB" id="341730at2759"/>
<evidence type="ECO:0000313" key="5">
    <source>
        <dbReference type="EMBL" id="CCX30385.1"/>
    </source>
</evidence>
<protein>
    <submittedName>
        <fullName evidence="5">Similar to Pc12g15650 [Penicillium chrysogenum Wisconsin 54-1255] acc. no. XP_002558364</fullName>
    </submittedName>
</protein>
<keyword evidence="6" id="KW-1185">Reference proteome</keyword>
<feature type="compositionally biased region" description="Basic and acidic residues" evidence="3">
    <location>
        <begin position="215"/>
        <end position="226"/>
    </location>
</feature>
<organism evidence="5 6">
    <name type="scientific">Pyronema omphalodes (strain CBS 100304)</name>
    <name type="common">Pyronema confluens</name>
    <dbReference type="NCBI Taxonomy" id="1076935"/>
    <lineage>
        <taxon>Eukaryota</taxon>
        <taxon>Fungi</taxon>
        <taxon>Dikarya</taxon>
        <taxon>Ascomycota</taxon>
        <taxon>Pezizomycotina</taxon>
        <taxon>Pezizomycetes</taxon>
        <taxon>Pezizales</taxon>
        <taxon>Pyronemataceae</taxon>
        <taxon>Pyronema</taxon>
    </lineage>
</organism>
<sequence length="573" mass="61608">MPPRRQPTVAPAQHQRSLRSFATKVSKGTAPRAAAKAKETVAAGTKRKIDAAKISAAIAIIQDGDEDVVINTTKRVRTVEEIAVKEKEEVTVEEKEEVATKAVELEETVAEEDITSEEASEEEYTKESSTEPLTEATTEKAPVEETSIEDKSATKTPETEPTVRRSTRSRKTTTAPKETALEENSPEPVAPKKTAPKKAAPKKAAASKKTTSKTASKDIPAEESTPKPKKVGPLDAFITRSTPAAPTPTPKKVSATNTLANFLTKSPATGLFSRSGNIPPPTASDAGPCSTSGLPASLTNLITFHSALLTSLLLHKAQNSSGIYPSFAILKPQIELLTSRRISLADIQKIVFLSHYNTPSSTSGSGLSLLDYGATKICIKFTETSDIKLTHTSALKSSFAEKVKEFWEYLNTDEVPLARIEEHQHKATINAVLHGKSQQLIKELKAQPTKSAIVVTKKGDAKGRGNSLLERIRAKAAAAEAPPSQEELVKRAAEGRYTEVQGILKGCRAKGESRGLKEIVEMVRESVKNPIGVKEAEMAVRLVGEREEWCNVKEVGGVGAVVFGGYEGGRSFV</sequence>
<evidence type="ECO:0000313" key="6">
    <source>
        <dbReference type="Proteomes" id="UP000018144"/>
    </source>
</evidence>
<evidence type="ECO:0000259" key="4">
    <source>
        <dbReference type="Pfam" id="PF16679"/>
    </source>
</evidence>
<dbReference type="InterPro" id="IPR032054">
    <property type="entry name" value="Cdt1_C"/>
</dbReference>
<feature type="compositionally biased region" description="Basic and acidic residues" evidence="3">
    <location>
        <begin position="137"/>
        <end position="163"/>
    </location>
</feature>
<dbReference type="STRING" id="1076935.U4LM25"/>
<accession>U4LM25</accession>
<dbReference type="EMBL" id="HF935441">
    <property type="protein sequence ID" value="CCX30385.1"/>
    <property type="molecule type" value="Genomic_DNA"/>
</dbReference>
<keyword evidence="2" id="KW-0131">Cell cycle</keyword>
<reference evidence="5 6" key="1">
    <citation type="journal article" date="2013" name="PLoS Genet.">
        <title>The genome and development-dependent transcriptomes of Pyronema confluens: a window into fungal evolution.</title>
        <authorList>
            <person name="Traeger S."/>
            <person name="Altegoer F."/>
            <person name="Freitag M."/>
            <person name="Gabaldon T."/>
            <person name="Kempken F."/>
            <person name="Kumar A."/>
            <person name="Marcet-Houben M."/>
            <person name="Poggeler S."/>
            <person name="Stajich J.E."/>
            <person name="Nowrousian M."/>
        </authorList>
    </citation>
    <scope>NUCLEOTIDE SEQUENCE [LARGE SCALE GENOMIC DNA]</scope>
    <source>
        <strain evidence="6">CBS 100304</strain>
        <tissue evidence="5">Vegetative mycelium</tissue>
    </source>
</reference>
<dbReference type="AlphaFoldDB" id="U4LM25"/>
<feature type="region of interest" description="Disordered" evidence="3">
    <location>
        <begin position="98"/>
        <end position="234"/>
    </location>
</feature>
<gene>
    <name evidence="5" type="ORF">PCON_08584</name>
</gene>
<dbReference type="eggNOG" id="ENOG502S8WG">
    <property type="taxonomic scope" value="Eukaryota"/>
</dbReference>
<feature type="compositionally biased region" description="Acidic residues" evidence="3">
    <location>
        <begin position="105"/>
        <end position="122"/>
    </location>
</feature>
<dbReference type="OMA" id="NENIAPC"/>
<proteinExistence type="inferred from homology"/>
<evidence type="ECO:0000256" key="3">
    <source>
        <dbReference type="SAM" id="MobiDB-lite"/>
    </source>
</evidence>
<evidence type="ECO:0000256" key="1">
    <source>
        <dbReference type="ARBA" id="ARBA00008356"/>
    </source>
</evidence>
<dbReference type="Pfam" id="PF26121">
    <property type="entry name" value="HTH_CDT1"/>
    <property type="match status" value="1"/>
</dbReference>
<dbReference type="Gene3D" id="1.10.10.1420">
    <property type="entry name" value="DNA replication factor Cdt1, C-terminal WH domain"/>
    <property type="match status" value="1"/>
</dbReference>
<dbReference type="Proteomes" id="UP000018144">
    <property type="component" value="Unassembled WGS sequence"/>
</dbReference>
<evidence type="ECO:0000256" key="2">
    <source>
        <dbReference type="ARBA" id="ARBA00023306"/>
    </source>
</evidence>
<comment type="similarity">
    <text evidence="1">Belongs to the Cdt1 family.</text>
</comment>
<feature type="domain" description="DNA replication factor Cdt1 C-terminal" evidence="4">
    <location>
        <begin position="467"/>
        <end position="555"/>
    </location>
</feature>
<feature type="region of interest" description="Disordered" evidence="3">
    <location>
        <begin position="1"/>
        <end position="33"/>
    </location>
</feature>
<feature type="compositionally biased region" description="Low complexity" evidence="3">
    <location>
        <begin position="202"/>
        <end position="214"/>
    </location>
</feature>
<dbReference type="Pfam" id="PF16679">
    <property type="entry name" value="CDT1_C"/>
    <property type="match status" value="1"/>
</dbReference>
<name>U4LM25_PYROM</name>